<evidence type="ECO:0000313" key="2">
    <source>
        <dbReference type="Proteomes" id="UP000199310"/>
    </source>
</evidence>
<dbReference type="Proteomes" id="UP000199310">
    <property type="component" value="Unassembled WGS sequence"/>
</dbReference>
<protein>
    <recommendedName>
        <fullName evidence="3">DUF4270 domain-containing protein</fullName>
    </recommendedName>
</protein>
<gene>
    <name evidence="1" type="ORF">SAMN04488122_6235</name>
</gene>
<accession>A0A1I0SCL6</accession>
<dbReference type="EMBL" id="FOJG01000002">
    <property type="protein sequence ID" value="SEW54858.1"/>
    <property type="molecule type" value="Genomic_DNA"/>
</dbReference>
<keyword evidence="2" id="KW-1185">Reference proteome</keyword>
<reference evidence="2" key="1">
    <citation type="submission" date="2016-10" db="EMBL/GenBank/DDBJ databases">
        <authorList>
            <person name="Varghese N."/>
            <person name="Submissions S."/>
        </authorList>
    </citation>
    <scope>NUCLEOTIDE SEQUENCE [LARGE SCALE GENOMIC DNA]</scope>
    <source>
        <strain evidence="2">DSM 3695</strain>
    </source>
</reference>
<evidence type="ECO:0000313" key="1">
    <source>
        <dbReference type="EMBL" id="SEW54858.1"/>
    </source>
</evidence>
<dbReference type="STRING" id="29529.SAMN04488122_6235"/>
<dbReference type="InterPro" id="IPR025366">
    <property type="entry name" value="DUF4270"/>
</dbReference>
<dbReference type="Pfam" id="PF14092">
    <property type="entry name" value="DUF4270"/>
    <property type="match status" value="1"/>
</dbReference>
<dbReference type="OrthoDB" id="1092930at2"/>
<sequence length="445" mass="49951">MNNTMYHLFFRRLTGSMRRYFPVILVVAAISSCQKTGFSYNNIVDNNQNTDYILTDTLTVRVKTIQQDSVPTSSQNILLAGKRADPIFGTSTIQSFFQIAQPATIDIPANGSKYDSMVLIMHPNGYVAGDSTVPQQLQVYRVTSNIVIPPTYYYLYNNSNFSTESTPIGSYSGIIRPKTDKIVTIPMSDQLGNQLFTMLRDKSPDITANNTFIEFFKGLNVRGGPGSQAVTGFAATDTGLVMRLYYHINEAITTVKYVDFKMQASNLQFNQVIVDRTGTPLAALTGNVRELPSENTNNIAYTQTLTGSAIRLDIPYIKNLVYLGQFFKVMKVYMTLKPVTGTYDINDRLPPRMVLSEVNKLNQVTDTLAYGQLTVDKLYDKNTNYTFDITNYVIKEQTVSDLNSRGLLLSPSATDGRTSLDRLVIGDQKNLQNQLKIQLYYLLYK</sequence>
<proteinExistence type="predicted"/>
<evidence type="ECO:0008006" key="3">
    <source>
        <dbReference type="Google" id="ProtNLM"/>
    </source>
</evidence>
<organism evidence="1 2">
    <name type="scientific">Chitinophaga arvensicola</name>
    <dbReference type="NCBI Taxonomy" id="29529"/>
    <lineage>
        <taxon>Bacteria</taxon>
        <taxon>Pseudomonadati</taxon>
        <taxon>Bacteroidota</taxon>
        <taxon>Chitinophagia</taxon>
        <taxon>Chitinophagales</taxon>
        <taxon>Chitinophagaceae</taxon>
        <taxon>Chitinophaga</taxon>
    </lineage>
</organism>
<dbReference type="AlphaFoldDB" id="A0A1I0SCL6"/>
<name>A0A1I0SCL6_9BACT</name>